<keyword evidence="8" id="KW-1185">Reference proteome</keyword>
<dbReference type="InterPro" id="IPR014892">
    <property type="entry name" value="RPA_C"/>
</dbReference>
<dbReference type="InterPro" id="IPR036388">
    <property type="entry name" value="WH-like_DNA-bd_sf"/>
</dbReference>
<comment type="similarity">
    <text evidence="2">Belongs to the replication factor A protein 2 family.</text>
</comment>
<dbReference type="CDD" id="cd04478">
    <property type="entry name" value="RPA2_DBD_D"/>
    <property type="match status" value="1"/>
</dbReference>
<dbReference type="PANTHER" id="PTHR13989:SF16">
    <property type="entry name" value="REPLICATION PROTEIN A2"/>
    <property type="match status" value="1"/>
</dbReference>
<reference evidence="7" key="2">
    <citation type="submission" date="2020-05" db="UniProtKB">
        <authorList>
            <consortium name="EnsemblMetazoa"/>
        </authorList>
    </citation>
    <scope>IDENTIFICATION</scope>
    <source>
        <strain evidence="7">CM1001059</strain>
    </source>
</reference>
<evidence type="ECO:0000256" key="3">
    <source>
        <dbReference type="ARBA" id="ARBA00022705"/>
    </source>
</evidence>
<dbReference type="GO" id="GO:0003697">
    <property type="term" value="F:single-stranded DNA binding"/>
    <property type="evidence" value="ECO:0007669"/>
    <property type="project" value="TreeGrafter"/>
</dbReference>
<dbReference type="GO" id="GO:0000781">
    <property type="term" value="C:chromosome, telomeric region"/>
    <property type="evidence" value="ECO:0007669"/>
    <property type="project" value="TreeGrafter"/>
</dbReference>
<dbReference type="EnsemblMetazoa" id="AMEC011203-RA">
    <property type="protein sequence ID" value="AMEC011203-PA"/>
    <property type="gene ID" value="AMEC011203"/>
</dbReference>
<dbReference type="GO" id="GO:0005662">
    <property type="term" value="C:DNA replication factor A complex"/>
    <property type="evidence" value="ECO:0007669"/>
    <property type="project" value="TreeGrafter"/>
</dbReference>
<evidence type="ECO:0000313" key="7">
    <source>
        <dbReference type="EnsemblMetazoa" id="AMEC011203-PA"/>
    </source>
</evidence>
<reference evidence="8" key="1">
    <citation type="submission" date="2014-01" db="EMBL/GenBank/DDBJ databases">
        <title>The Genome Sequence of Anopheles melas CM1001059_A (V2).</title>
        <authorList>
            <consortium name="The Broad Institute Genomics Platform"/>
            <person name="Neafsey D.E."/>
            <person name="Besansky N."/>
            <person name="Howell P."/>
            <person name="Walton C."/>
            <person name="Young S.K."/>
            <person name="Zeng Q."/>
            <person name="Gargeya S."/>
            <person name="Fitzgerald M."/>
            <person name="Haas B."/>
            <person name="Abouelleil A."/>
            <person name="Allen A.W."/>
            <person name="Alvarado L."/>
            <person name="Arachchi H.M."/>
            <person name="Berlin A.M."/>
            <person name="Chapman S.B."/>
            <person name="Gainer-Dewar J."/>
            <person name="Goldberg J."/>
            <person name="Griggs A."/>
            <person name="Gujja S."/>
            <person name="Hansen M."/>
            <person name="Howarth C."/>
            <person name="Imamovic A."/>
            <person name="Ireland A."/>
            <person name="Larimer J."/>
            <person name="McCowan C."/>
            <person name="Murphy C."/>
            <person name="Pearson M."/>
            <person name="Poon T.W."/>
            <person name="Priest M."/>
            <person name="Roberts A."/>
            <person name="Saif S."/>
            <person name="Shea T."/>
            <person name="Sisk P."/>
            <person name="Sykes S."/>
            <person name="Wortman J."/>
            <person name="Nusbaum C."/>
            <person name="Birren B."/>
        </authorList>
    </citation>
    <scope>NUCLEOTIDE SEQUENCE [LARGE SCALE GENOMIC DNA]</scope>
    <source>
        <strain evidence="8">CM1001059</strain>
    </source>
</reference>
<accession>A0A182TZK1</accession>
<dbReference type="FunFam" id="1.10.10.10:FF:000168">
    <property type="entry name" value="Replication protein A 32 kDa subunit"/>
    <property type="match status" value="1"/>
</dbReference>
<dbReference type="Gene3D" id="1.10.10.10">
    <property type="entry name" value="Winged helix-like DNA-binding domain superfamily/Winged helix DNA-binding domain"/>
    <property type="match status" value="1"/>
</dbReference>
<dbReference type="PIRSF" id="PIRSF036949">
    <property type="entry name" value="RPA32"/>
    <property type="match status" value="1"/>
</dbReference>
<feature type="domain" description="Replication protein A C-terminal" evidence="6">
    <location>
        <begin position="188"/>
        <end position="267"/>
    </location>
</feature>
<dbReference type="STRING" id="34690.A0A182TZK1"/>
<evidence type="ECO:0000259" key="6">
    <source>
        <dbReference type="Pfam" id="PF08784"/>
    </source>
</evidence>
<proteinExistence type="inferred from homology"/>
<protein>
    <recommendedName>
        <fullName evidence="6">Replication protein A C-terminal domain-containing protein</fullName>
    </recommendedName>
</protein>
<evidence type="ECO:0000256" key="1">
    <source>
        <dbReference type="ARBA" id="ARBA00004123"/>
    </source>
</evidence>
<comment type="subcellular location">
    <subcellularLocation>
        <location evidence="1">Nucleus</location>
    </subcellularLocation>
</comment>
<dbReference type="InterPro" id="IPR014646">
    <property type="entry name" value="Rfa2/RPA32"/>
</dbReference>
<dbReference type="Proteomes" id="UP000075902">
    <property type="component" value="Unassembled WGS sequence"/>
</dbReference>
<dbReference type="AlphaFoldDB" id="A0A182TZK1"/>
<dbReference type="GO" id="GO:0006289">
    <property type="term" value="P:nucleotide-excision repair"/>
    <property type="evidence" value="ECO:0007669"/>
    <property type="project" value="TreeGrafter"/>
</dbReference>
<dbReference type="SUPFAM" id="SSF50249">
    <property type="entry name" value="Nucleic acid-binding proteins"/>
    <property type="match status" value="1"/>
</dbReference>
<name>A0A182TZK1_9DIPT</name>
<evidence type="ECO:0000313" key="8">
    <source>
        <dbReference type="Proteomes" id="UP000075902"/>
    </source>
</evidence>
<dbReference type="InterPro" id="IPR012340">
    <property type="entry name" value="NA-bd_OB-fold"/>
</dbReference>
<dbReference type="InterPro" id="IPR036390">
    <property type="entry name" value="WH_DNA-bd_sf"/>
</dbReference>
<dbReference type="SUPFAM" id="SSF46785">
    <property type="entry name" value="Winged helix' DNA-binding domain"/>
    <property type="match status" value="1"/>
</dbReference>
<dbReference type="GO" id="GO:0000724">
    <property type="term" value="P:double-strand break repair via homologous recombination"/>
    <property type="evidence" value="ECO:0007669"/>
    <property type="project" value="TreeGrafter"/>
</dbReference>
<dbReference type="VEuPathDB" id="VectorBase:AMEC011203"/>
<keyword evidence="4" id="KW-0238">DNA-binding</keyword>
<dbReference type="Pfam" id="PF08784">
    <property type="entry name" value="RPA_C"/>
    <property type="match status" value="1"/>
</dbReference>
<sequence>MNDSFGAGGFNATAGGGGAGNENKAEGVLPLVIEQVLESSDGGISLFGHQYAMITLVAIIRNVDYSSTKVTYQLEDHTGMYGAAGSRVGNTDTPRDVHALFPLSNAGRIDAHLWIEDDGVTSTPSIVPQSYARVVGSVRNQGGSKSIMIFKIDQINSPNEVTTHLLEVLHARYKGEENSKRKVEGGFDTNANATSNGGFMESDSVGASLGLNGKQLAVYKAIKSHVSDIGISRKELQAKFSHISPSEMQSIIDHMGQEGMIYTTVDTDHFFCVDA</sequence>
<evidence type="ECO:0000256" key="4">
    <source>
        <dbReference type="ARBA" id="ARBA00023125"/>
    </source>
</evidence>
<dbReference type="GO" id="GO:0006260">
    <property type="term" value="P:DNA replication"/>
    <property type="evidence" value="ECO:0007669"/>
    <property type="project" value="UniProtKB-KW"/>
</dbReference>
<evidence type="ECO:0000256" key="5">
    <source>
        <dbReference type="ARBA" id="ARBA00023242"/>
    </source>
</evidence>
<organism evidence="7 8">
    <name type="scientific">Anopheles melas</name>
    <dbReference type="NCBI Taxonomy" id="34690"/>
    <lineage>
        <taxon>Eukaryota</taxon>
        <taxon>Metazoa</taxon>
        <taxon>Ecdysozoa</taxon>
        <taxon>Arthropoda</taxon>
        <taxon>Hexapoda</taxon>
        <taxon>Insecta</taxon>
        <taxon>Pterygota</taxon>
        <taxon>Neoptera</taxon>
        <taxon>Endopterygota</taxon>
        <taxon>Diptera</taxon>
        <taxon>Nematocera</taxon>
        <taxon>Culicoidea</taxon>
        <taxon>Culicidae</taxon>
        <taxon>Anophelinae</taxon>
        <taxon>Anopheles</taxon>
    </lineage>
</organism>
<dbReference type="PANTHER" id="PTHR13989">
    <property type="entry name" value="REPLICATION PROTEIN A-RELATED"/>
    <property type="match status" value="1"/>
</dbReference>
<evidence type="ECO:0000256" key="2">
    <source>
        <dbReference type="ARBA" id="ARBA00007815"/>
    </source>
</evidence>
<dbReference type="GO" id="GO:0035861">
    <property type="term" value="C:site of double-strand break"/>
    <property type="evidence" value="ECO:0007669"/>
    <property type="project" value="TreeGrafter"/>
</dbReference>
<dbReference type="Gene3D" id="2.40.50.140">
    <property type="entry name" value="Nucleic acid-binding proteins"/>
    <property type="match status" value="2"/>
</dbReference>
<keyword evidence="3" id="KW-0235">DNA replication</keyword>
<keyword evidence="5" id="KW-0539">Nucleus</keyword>
<dbReference type="InterPro" id="IPR040260">
    <property type="entry name" value="RFA2-like"/>
</dbReference>